<dbReference type="PANTHER" id="PTHR24559">
    <property type="entry name" value="TRANSPOSON TY3-I GAG-POL POLYPROTEIN"/>
    <property type="match status" value="1"/>
</dbReference>
<organism evidence="2 3">
    <name type="scientific">Solanum verrucosum</name>
    <dbReference type="NCBI Taxonomy" id="315347"/>
    <lineage>
        <taxon>Eukaryota</taxon>
        <taxon>Viridiplantae</taxon>
        <taxon>Streptophyta</taxon>
        <taxon>Embryophyta</taxon>
        <taxon>Tracheophyta</taxon>
        <taxon>Spermatophyta</taxon>
        <taxon>Magnoliopsida</taxon>
        <taxon>eudicotyledons</taxon>
        <taxon>Gunneridae</taxon>
        <taxon>Pentapetalae</taxon>
        <taxon>asterids</taxon>
        <taxon>lamiids</taxon>
        <taxon>Solanales</taxon>
        <taxon>Solanaceae</taxon>
        <taxon>Solanoideae</taxon>
        <taxon>Solaneae</taxon>
        <taxon>Solanum</taxon>
    </lineage>
</organism>
<dbReference type="InterPro" id="IPR021109">
    <property type="entry name" value="Peptidase_aspartic_dom_sf"/>
</dbReference>
<dbReference type="InterPro" id="IPR053134">
    <property type="entry name" value="RNA-dir_DNA_polymerase"/>
</dbReference>
<dbReference type="PANTHER" id="PTHR24559:SF444">
    <property type="entry name" value="REVERSE TRANSCRIPTASE DOMAIN-CONTAINING PROTEIN"/>
    <property type="match status" value="1"/>
</dbReference>
<dbReference type="Gene3D" id="3.10.10.10">
    <property type="entry name" value="HIV Type 1 Reverse Transcriptase, subunit A, domain 1"/>
    <property type="match status" value="1"/>
</dbReference>
<dbReference type="FunFam" id="3.30.70.270:FF:000063">
    <property type="entry name" value="Zinc knuckle domaincontaining protein"/>
    <property type="match status" value="1"/>
</dbReference>
<dbReference type="Pfam" id="PF00078">
    <property type="entry name" value="RVT_1"/>
    <property type="match status" value="1"/>
</dbReference>
<protein>
    <recommendedName>
        <fullName evidence="1">Reverse transcriptase domain-containing protein</fullName>
    </recommendedName>
</protein>
<evidence type="ECO:0000259" key="1">
    <source>
        <dbReference type="Pfam" id="PF00078"/>
    </source>
</evidence>
<dbReference type="InterPro" id="IPR043128">
    <property type="entry name" value="Rev_trsase/Diguanyl_cyclase"/>
</dbReference>
<keyword evidence="3" id="KW-1185">Reference proteome</keyword>
<dbReference type="SUPFAM" id="SSF56672">
    <property type="entry name" value="DNA/RNA polymerases"/>
    <property type="match status" value="1"/>
</dbReference>
<accession>A0AAF0Q598</accession>
<evidence type="ECO:0000313" key="2">
    <source>
        <dbReference type="EMBL" id="WMV14141.1"/>
    </source>
</evidence>
<dbReference type="EMBL" id="CP133613">
    <property type="protein sequence ID" value="WMV14141.1"/>
    <property type="molecule type" value="Genomic_DNA"/>
</dbReference>
<reference evidence="2" key="1">
    <citation type="submission" date="2023-08" db="EMBL/GenBank/DDBJ databases">
        <title>A de novo genome assembly of Solanum verrucosum Schlechtendal, a Mexican diploid species geographically isolated from the other diploid A-genome species in potato relatives.</title>
        <authorList>
            <person name="Hosaka K."/>
        </authorList>
    </citation>
    <scope>NUCLEOTIDE SEQUENCE</scope>
    <source>
        <tissue evidence="2">Young leaves</tissue>
    </source>
</reference>
<dbReference type="Pfam" id="PF08284">
    <property type="entry name" value="RVP_2"/>
    <property type="match status" value="1"/>
</dbReference>
<evidence type="ECO:0000313" key="3">
    <source>
        <dbReference type="Proteomes" id="UP001234989"/>
    </source>
</evidence>
<gene>
    <name evidence="2" type="ORF">MTR67_007526</name>
</gene>
<dbReference type="AlphaFoldDB" id="A0AAF0Q598"/>
<dbReference type="InterPro" id="IPR043502">
    <property type="entry name" value="DNA/RNA_pol_sf"/>
</dbReference>
<dbReference type="CDD" id="cd00303">
    <property type="entry name" value="retropepsin_like"/>
    <property type="match status" value="1"/>
</dbReference>
<dbReference type="InterPro" id="IPR000477">
    <property type="entry name" value="RT_dom"/>
</dbReference>
<proteinExistence type="predicted"/>
<dbReference type="Proteomes" id="UP001234989">
    <property type="component" value="Chromosome 2"/>
</dbReference>
<name>A0AAF0Q598_SOLVR</name>
<dbReference type="Gene3D" id="2.40.70.10">
    <property type="entry name" value="Acid Proteases"/>
    <property type="match status" value="1"/>
</dbReference>
<feature type="domain" description="Reverse transcriptase" evidence="1">
    <location>
        <begin position="212"/>
        <end position="268"/>
    </location>
</feature>
<sequence length="393" mass="45017">MITNTILVCDWMTTVLFDLGSTYSYVSIQFALRFDAVCDVLNAPMHVSTPVGESIIATHVYNVCPILFMGFQTWDDLIILDMTDFNIILSMTCLSLYYVVLNCNAKSVTLEISGKEKLEWEGAYKPMPAKAENPSIESFLVVSEFNEVFPTDFPGMPLDRDIDFCINLESGTRPISIPPYRMALAELRELKAQIQELFHKAFIRPSAFLDVVGLTNAATTFMSLMNDVFKPFLDSFVIVFIDDILVYSKSKEEHTDHLRIIFIFLKNKSCMPNFPSLFGAGLNEGVMVDPQKIEAVKNWVRPRYVTEVRNFVWFASYYFRFVKNFASIVTHLTRLTKKEVPFEWDDKCEVIFQKLKTLLSVECKDFIVYCDASHLGLGAMSMQERNVIAYESR</sequence>
<dbReference type="Gene3D" id="3.30.70.270">
    <property type="match status" value="2"/>
</dbReference>